<evidence type="ECO:0008006" key="4">
    <source>
        <dbReference type="Google" id="ProtNLM"/>
    </source>
</evidence>
<evidence type="ECO:0000313" key="3">
    <source>
        <dbReference type="Proteomes" id="UP000198929"/>
    </source>
</evidence>
<protein>
    <recommendedName>
        <fullName evidence="4">DUF3017 domain-containing protein</fullName>
    </recommendedName>
</protein>
<evidence type="ECO:0000256" key="1">
    <source>
        <dbReference type="SAM" id="Phobius"/>
    </source>
</evidence>
<keyword evidence="1" id="KW-0472">Membrane</keyword>
<dbReference type="STRING" id="1121357.SAMN05661109_00676"/>
<reference evidence="3" key="1">
    <citation type="submission" date="2016-10" db="EMBL/GenBank/DDBJ databases">
        <authorList>
            <person name="Varghese N."/>
            <person name="Submissions S."/>
        </authorList>
    </citation>
    <scope>NUCLEOTIDE SEQUENCE [LARGE SCALE GENOMIC DNA]</scope>
    <source>
        <strain evidence="3">DSM 20524</strain>
    </source>
</reference>
<feature type="transmembrane region" description="Helical" evidence="1">
    <location>
        <begin position="48"/>
        <end position="64"/>
    </location>
</feature>
<dbReference type="EMBL" id="FOGQ01000002">
    <property type="protein sequence ID" value="SER64293.1"/>
    <property type="molecule type" value="Genomic_DNA"/>
</dbReference>
<organism evidence="2 3">
    <name type="scientific">Corynebacterium cystitidis DSM 20524</name>
    <dbReference type="NCBI Taxonomy" id="1121357"/>
    <lineage>
        <taxon>Bacteria</taxon>
        <taxon>Bacillati</taxon>
        <taxon>Actinomycetota</taxon>
        <taxon>Actinomycetes</taxon>
        <taxon>Mycobacteriales</taxon>
        <taxon>Corynebacteriaceae</taxon>
        <taxon>Corynebacterium</taxon>
    </lineage>
</organism>
<keyword evidence="3" id="KW-1185">Reference proteome</keyword>
<dbReference type="AlphaFoldDB" id="A0A1H9QX57"/>
<dbReference type="InterPro" id="IPR021385">
    <property type="entry name" value="DUF3017"/>
</dbReference>
<proteinExistence type="predicted"/>
<dbReference type="RefSeq" id="WP_092256161.1">
    <property type="nucleotide sequence ID" value="NZ_CP047199.1"/>
</dbReference>
<keyword evidence="1" id="KW-0812">Transmembrane</keyword>
<accession>A0A1H9QX57</accession>
<dbReference type="Proteomes" id="UP000198929">
    <property type="component" value="Unassembled WGS sequence"/>
</dbReference>
<gene>
    <name evidence="2" type="ORF">SAMN05661109_00676</name>
</gene>
<sequence length="105" mass="11349">MPTLVNPHDLKQKPSKLPAWVQYGGIALFVVGLAVASGLALTAHWRRASFVLGLTMIWLAVLRLTCDSRKIGLVAVRSRRFDTLFTTALGAAMVWLAVSVDSLGS</sequence>
<dbReference type="Pfam" id="PF11222">
    <property type="entry name" value="DUF3017"/>
    <property type="match status" value="1"/>
</dbReference>
<name>A0A1H9QX57_9CORY</name>
<keyword evidence="1" id="KW-1133">Transmembrane helix</keyword>
<feature type="transmembrane region" description="Helical" evidence="1">
    <location>
        <begin position="84"/>
        <end position="104"/>
    </location>
</feature>
<feature type="transmembrane region" description="Helical" evidence="1">
    <location>
        <begin position="20"/>
        <end position="41"/>
    </location>
</feature>
<evidence type="ECO:0000313" key="2">
    <source>
        <dbReference type="EMBL" id="SER64293.1"/>
    </source>
</evidence>